<accession>A0A840ERY3</accession>
<dbReference type="RefSeq" id="WP_183370630.1">
    <property type="nucleotide sequence ID" value="NZ_BAABHL010000122.1"/>
</dbReference>
<proteinExistence type="predicted"/>
<dbReference type="Pfam" id="PF02515">
    <property type="entry name" value="CoA_transf_3"/>
    <property type="match status" value="1"/>
</dbReference>
<keyword evidence="1 2" id="KW-0808">Transferase</keyword>
<dbReference type="GO" id="GO:0008410">
    <property type="term" value="F:CoA-transferase activity"/>
    <property type="evidence" value="ECO:0007669"/>
    <property type="project" value="TreeGrafter"/>
</dbReference>
<dbReference type="PANTHER" id="PTHR48207">
    <property type="entry name" value="SUCCINATE--HYDROXYMETHYLGLUTARATE COA-TRANSFERASE"/>
    <property type="match status" value="1"/>
</dbReference>
<gene>
    <name evidence="2" type="ORF">BKA16_002157</name>
</gene>
<dbReference type="AlphaFoldDB" id="A0A840ERY3"/>
<dbReference type="InterPro" id="IPR050483">
    <property type="entry name" value="CoA-transferase_III_domain"/>
</dbReference>
<comment type="caution">
    <text evidence="2">The sequence shown here is derived from an EMBL/GenBank/DDBJ whole genome shotgun (WGS) entry which is preliminary data.</text>
</comment>
<dbReference type="SUPFAM" id="SSF89796">
    <property type="entry name" value="CoA-transferase family III (CaiB/BaiF)"/>
    <property type="match status" value="1"/>
</dbReference>
<protein>
    <submittedName>
        <fullName evidence="2">Crotonobetainyl-CoA:carnitine CoA-transferase CaiB-like acyl-CoA transferase</fullName>
    </submittedName>
</protein>
<keyword evidence="3" id="KW-1185">Reference proteome</keyword>
<dbReference type="Gene3D" id="3.30.1540.10">
    <property type="entry name" value="formyl-coa transferase, domain 3"/>
    <property type="match status" value="1"/>
</dbReference>
<sequence>MTRAWDWPDLHGPLRGMRVLDLSQQLPGPYGTLLLASLGASVVKVEPPQGDNSRTLDPAMFANANAGKATIVADLKSDAGREAVYDAAREAHVVLEGFRPGVVSRLGVDYDTLKGFNAGLIYCSISAYGQTGPLSSHPAHDVSLQAIAGSVAPETATDRIGVPWVDLATGTTAALTITAAWHAGTPGYLDMSMLDSALAWASIKPAAVAEPEPTYGTVLTSDGAVVIALLEDRMWVRLCAAFGWSDWGSEPRFAAYVDRRKAANEIRSRLDSELNSRTTDQVMTLAEAHDLPIHRIGRDADAIGQIAARAGDGASPCIPIPAAWQTPLAAAPNLPV</sequence>
<evidence type="ECO:0000313" key="2">
    <source>
        <dbReference type="EMBL" id="MBB4135605.1"/>
    </source>
</evidence>
<evidence type="ECO:0000256" key="1">
    <source>
        <dbReference type="ARBA" id="ARBA00022679"/>
    </source>
</evidence>
<reference evidence="2 3" key="1">
    <citation type="submission" date="2020-08" db="EMBL/GenBank/DDBJ databases">
        <title>Sequencing the genomes of 1000 actinobacteria strains.</title>
        <authorList>
            <person name="Klenk H.-P."/>
        </authorList>
    </citation>
    <scope>NUCLEOTIDE SEQUENCE [LARGE SCALE GENOMIC DNA]</scope>
    <source>
        <strain evidence="2 3">DSM 45298</strain>
    </source>
</reference>
<evidence type="ECO:0000313" key="3">
    <source>
        <dbReference type="Proteomes" id="UP000551501"/>
    </source>
</evidence>
<organism evidence="2 3">
    <name type="scientific">Gordonia humi</name>
    <dbReference type="NCBI Taxonomy" id="686429"/>
    <lineage>
        <taxon>Bacteria</taxon>
        <taxon>Bacillati</taxon>
        <taxon>Actinomycetota</taxon>
        <taxon>Actinomycetes</taxon>
        <taxon>Mycobacteriales</taxon>
        <taxon>Gordoniaceae</taxon>
        <taxon>Gordonia</taxon>
    </lineage>
</organism>
<dbReference type="InterPro" id="IPR023606">
    <property type="entry name" value="CoA-Trfase_III_dom_1_sf"/>
</dbReference>
<dbReference type="PANTHER" id="PTHR48207:SF3">
    <property type="entry name" value="SUCCINATE--HYDROXYMETHYLGLUTARATE COA-TRANSFERASE"/>
    <property type="match status" value="1"/>
</dbReference>
<dbReference type="InterPro" id="IPR003673">
    <property type="entry name" value="CoA-Trfase_fam_III"/>
</dbReference>
<dbReference type="EMBL" id="JACIFP010000001">
    <property type="protein sequence ID" value="MBB4135605.1"/>
    <property type="molecule type" value="Genomic_DNA"/>
</dbReference>
<dbReference type="Proteomes" id="UP000551501">
    <property type="component" value="Unassembled WGS sequence"/>
</dbReference>
<dbReference type="Gene3D" id="3.40.50.10540">
    <property type="entry name" value="Crotonobetainyl-coa:carnitine coa-transferase, domain 1"/>
    <property type="match status" value="1"/>
</dbReference>
<name>A0A840ERY3_9ACTN</name>
<dbReference type="InterPro" id="IPR044855">
    <property type="entry name" value="CoA-Trfase_III_dom3_sf"/>
</dbReference>